<comment type="caution">
    <text evidence="3">The sequence shown here is derived from an EMBL/GenBank/DDBJ whole genome shotgun (WGS) entry which is preliminary data.</text>
</comment>
<sequence>SEAYSHSTLHGKFWGKSGVVQKTWDTIFGGVRSNPDFIKAGEKINLSNLNLPENVQVALTGQPTVPTPPVTPPTSPPAIPPVPDLPVKPTLPVEQGLLDQIMQWAVEHRVLVLIAVVGIIILGILTWKLISWIKSRKGAPPSPPTPKPQKTRAAPDKAPLSQYPYSYSYPYSYPYGTSTQNGGNSFVEAIIDELNHRNGNKAKGDIRKEGDEEVIEPTEVVEEPSGPEEEIIDLIDVVKEGEGKANDKDSNGNDWDEDKERYVKRLIKAFVIENAVAEFDGEE</sequence>
<proteinExistence type="predicted"/>
<feature type="non-terminal residue" evidence="3">
    <location>
        <position position="283"/>
    </location>
</feature>
<protein>
    <submittedName>
        <fullName evidence="3">Uncharacterized protein</fullName>
    </submittedName>
</protein>
<dbReference type="AlphaFoldDB" id="X1E6M6"/>
<keyword evidence="2" id="KW-0812">Transmembrane</keyword>
<evidence type="ECO:0000313" key="3">
    <source>
        <dbReference type="EMBL" id="GAH04313.1"/>
    </source>
</evidence>
<keyword evidence="2" id="KW-0472">Membrane</keyword>
<feature type="transmembrane region" description="Helical" evidence="2">
    <location>
        <begin position="110"/>
        <end position="130"/>
    </location>
</feature>
<organism evidence="3">
    <name type="scientific">marine sediment metagenome</name>
    <dbReference type="NCBI Taxonomy" id="412755"/>
    <lineage>
        <taxon>unclassified sequences</taxon>
        <taxon>metagenomes</taxon>
        <taxon>ecological metagenomes</taxon>
    </lineage>
</organism>
<feature type="region of interest" description="Disordered" evidence="1">
    <location>
        <begin position="136"/>
        <end position="161"/>
    </location>
</feature>
<accession>X1E6M6</accession>
<feature type="region of interest" description="Disordered" evidence="1">
    <location>
        <begin position="238"/>
        <end position="258"/>
    </location>
</feature>
<evidence type="ECO:0000256" key="1">
    <source>
        <dbReference type="SAM" id="MobiDB-lite"/>
    </source>
</evidence>
<feature type="compositionally biased region" description="Basic and acidic residues" evidence="1">
    <location>
        <begin position="238"/>
        <end position="251"/>
    </location>
</feature>
<reference evidence="3" key="1">
    <citation type="journal article" date="2014" name="Front. Microbiol.">
        <title>High frequency of phylogenetically diverse reductive dehalogenase-homologous genes in deep subseafloor sedimentary metagenomes.</title>
        <authorList>
            <person name="Kawai M."/>
            <person name="Futagami T."/>
            <person name="Toyoda A."/>
            <person name="Takaki Y."/>
            <person name="Nishi S."/>
            <person name="Hori S."/>
            <person name="Arai W."/>
            <person name="Tsubouchi T."/>
            <person name="Morono Y."/>
            <person name="Uchiyama I."/>
            <person name="Ito T."/>
            <person name="Fujiyama A."/>
            <person name="Inagaki F."/>
            <person name="Takami H."/>
        </authorList>
    </citation>
    <scope>NUCLEOTIDE SEQUENCE</scope>
    <source>
        <strain evidence="3">Expedition CK06-06</strain>
    </source>
</reference>
<feature type="non-terminal residue" evidence="3">
    <location>
        <position position="1"/>
    </location>
</feature>
<dbReference type="EMBL" id="BART01024471">
    <property type="protein sequence ID" value="GAH04313.1"/>
    <property type="molecule type" value="Genomic_DNA"/>
</dbReference>
<gene>
    <name evidence="3" type="ORF">S01H4_44190</name>
</gene>
<evidence type="ECO:0000256" key="2">
    <source>
        <dbReference type="SAM" id="Phobius"/>
    </source>
</evidence>
<name>X1E6M6_9ZZZZ</name>
<keyword evidence="2" id="KW-1133">Transmembrane helix</keyword>